<dbReference type="EMBL" id="BPLQ01012450">
    <property type="protein sequence ID" value="GIY65550.1"/>
    <property type="molecule type" value="Genomic_DNA"/>
</dbReference>
<organism evidence="1 2">
    <name type="scientific">Caerostris darwini</name>
    <dbReference type="NCBI Taxonomy" id="1538125"/>
    <lineage>
        <taxon>Eukaryota</taxon>
        <taxon>Metazoa</taxon>
        <taxon>Ecdysozoa</taxon>
        <taxon>Arthropoda</taxon>
        <taxon>Chelicerata</taxon>
        <taxon>Arachnida</taxon>
        <taxon>Araneae</taxon>
        <taxon>Araneomorphae</taxon>
        <taxon>Entelegynae</taxon>
        <taxon>Araneoidea</taxon>
        <taxon>Araneidae</taxon>
        <taxon>Caerostris</taxon>
    </lineage>
</organism>
<evidence type="ECO:0000313" key="1">
    <source>
        <dbReference type="EMBL" id="GIY65550.1"/>
    </source>
</evidence>
<evidence type="ECO:0000313" key="2">
    <source>
        <dbReference type="Proteomes" id="UP001054837"/>
    </source>
</evidence>
<keyword evidence="2" id="KW-1185">Reference proteome</keyword>
<dbReference type="Proteomes" id="UP001054837">
    <property type="component" value="Unassembled WGS sequence"/>
</dbReference>
<reference evidence="1 2" key="1">
    <citation type="submission" date="2021-06" db="EMBL/GenBank/DDBJ databases">
        <title>Caerostris darwini draft genome.</title>
        <authorList>
            <person name="Kono N."/>
            <person name="Arakawa K."/>
        </authorList>
    </citation>
    <scope>NUCLEOTIDE SEQUENCE [LARGE SCALE GENOMIC DNA]</scope>
</reference>
<accession>A0AAV4V7N2</accession>
<proteinExistence type="predicted"/>
<gene>
    <name evidence="1" type="ORF">CDAR_199691</name>
</gene>
<name>A0AAV4V7N2_9ARAC</name>
<comment type="caution">
    <text evidence="1">The sequence shown here is derived from an EMBL/GenBank/DDBJ whole genome shotgun (WGS) entry which is preliminary data.</text>
</comment>
<dbReference type="AlphaFoldDB" id="A0AAV4V7N2"/>
<sequence length="92" mass="10873">MCLEACSDFKGWQKFSIDSGYQVQRQVSRVIIKLDEAHNETTLLHFKVIRSSNLSELKDGYKFDLSRGTAYYIMYSKKWVNNYVLKLPYVKH</sequence>
<protein>
    <submittedName>
        <fullName evidence="1">Uncharacterized protein</fullName>
    </submittedName>
</protein>